<reference evidence="3 4" key="1">
    <citation type="submission" date="2019-07" db="EMBL/GenBank/DDBJ databases">
        <title>complete genome sequencing of Ornithinimicrobium sp. H23M54.</title>
        <authorList>
            <person name="Bae J.-W."/>
            <person name="Lee S.-Y."/>
        </authorList>
    </citation>
    <scope>NUCLEOTIDE SEQUENCE [LARGE SCALE GENOMIC DNA]</scope>
    <source>
        <strain evidence="3 4">H23M54</strain>
    </source>
</reference>
<feature type="region of interest" description="Disordered" evidence="1">
    <location>
        <begin position="206"/>
        <end position="225"/>
    </location>
</feature>
<dbReference type="OrthoDB" id="9831325at2"/>
<protein>
    <submittedName>
        <fullName evidence="3">Uncharacterized protein</fullName>
    </submittedName>
</protein>
<evidence type="ECO:0000256" key="2">
    <source>
        <dbReference type="SAM" id="Phobius"/>
    </source>
</evidence>
<evidence type="ECO:0000313" key="4">
    <source>
        <dbReference type="Proteomes" id="UP000315395"/>
    </source>
</evidence>
<keyword evidence="4" id="KW-1185">Reference proteome</keyword>
<evidence type="ECO:0000313" key="3">
    <source>
        <dbReference type="EMBL" id="QDO89935.1"/>
    </source>
</evidence>
<organism evidence="3 4">
    <name type="scientific">Ornithinimicrobium ciconiae</name>
    <dbReference type="NCBI Taxonomy" id="2594265"/>
    <lineage>
        <taxon>Bacteria</taxon>
        <taxon>Bacillati</taxon>
        <taxon>Actinomycetota</taxon>
        <taxon>Actinomycetes</taxon>
        <taxon>Micrococcales</taxon>
        <taxon>Ornithinimicrobiaceae</taxon>
        <taxon>Ornithinimicrobium</taxon>
    </lineage>
</organism>
<keyword evidence="2" id="KW-1133">Transmembrane helix</keyword>
<accession>A0A516GEJ9</accession>
<gene>
    <name evidence="3" type="ORF">FNH13_17700</name>
</gene>
<dbReference type="KEGG" id="orz:FNH13_17700"/>
<sequence length="536" mass="57014">MSDAEEPDWLDALRDQFAGMVTVTHSAEQRGPRLRFALPGGRHGGAEISLSAVVDEPYITVDVTPLEHCTIRDTPLNLTLRVVGGGHGHLLDLTLASSVHGPVQLDGAADGIRLTVESGAETDIAVARGFVRPRKDETFSCPLTLAGGELGSGTYGVVRAGGSAAFSTERLMLTIDTLELLGDSTFELPQSGATIDISRLHSQSTGHSLTVTHAGASKKKPPNPNIRLSLSTVESVRVAGGAEVQVTLKGPLTEATFAGQLEVTVPVRTAIDGPAFEKHGGKLPRLVAQPRSVVRGISGGVVIRAAQQATLEGAGTGFRIDKLEAPTRRGAGGEYFKDAYLRNFRVSPGLPGHSLLVQMDEAHQVEPSTADLPGWDLRFPRRSRKTGEVDRRNAEFMRKLSELADTKGASGSVRTKVGWCAQRLRHETTNGWVERGALTGYRCLGYGERPGPPLLSWLALSLAFTFLLWGLGLASVSSWGDFFTAWADRAASPIGAIVGTGTAGEANAWLYLVRAIVAVPLVVAALCLRKYVRAGK</sequence>
<name>A0A516GEJ9_9MICO</name>
<feature type="transmembrane region" description="Helical" evidence="2">
    <location>
        <begin position="454"/>
        <end position="476"/>
    </location>
</feature>
<dbReference type="EMBL" id="CP041616">
    <property type="protein sequence ID" value="QDO89935.1"/>
    <property type="molecule type" value="Genomic_DNA"/>
</dbReference>
<evidence type="ECO:0000256" key="1">
    <source>
        <dbReference type="SAM" id="MobiDB-lite"/>
    </source>
</evidence>
<dbReference type="AlphaFoldDB" id="A0A516GEJ9"/>
<dbReference type="Proteomes" id="UP000315395">
    <property type="component" value="Chromosome"/>
</dbReference>
<keyword evidence="2" id="KW-0812">Transmembrane</keyword>
<proteinExistence type="predicted"/>
<dbReference type="RefSeq" id="WP_143784655.1">
    <property type="nucleotide sequence ID" value="NZ_CP041616.1"/>
</dbReference>
<keyword evidence="2" id="KW-0472">Membrane</keyword>
<feature type="transmembrane region" description="Helical" evidence="2">
    <location>
        <begin position="508"/>
        <end position="528"/>
    </location>
</feature>